<evidence type="ECO:0000313" key="2">
    <source>
        <dbReference type="Proteomes" id="UP000032303"/>
    </source>
</evidence>
<organism evidence="1 2">
    <name type="scientific">Photobacterium gaetbulicola Gung47</name>
    <dbReference type="NCBI Taxonomy" id="658445"/>
    <lineage>
        <taxon>Bacteria</taxon>
        <taxon>Pseudomonadati</taxon>
        <taxon>Pseudomonadota</taxon>
        <taxon>Gammaproteobacteria</taxon>
        <taxon>Vibrionales</taxon>
        <taxon>Vibrionaceae</taxon>
        <taxon>Photobacterium</taxon>
    </lineage>
</organism>
<sequence length="246" mass="26469">MLIVLGKGKQTLLRMINFATGMVKMKRNVIASGVLLSLISMHAWCDESATGQKVAEASQAPGFQYFAGLRGGGNLLGNDDTASVTSGSIDADDGDFGAFGALDFGVYMPDQRGRVYYSFEYHTATTQFNGADAYDTNVGLHLISADHIFRPQGTVKPFVGLHIGYAFAETDSDFAGKYDESGVVFGFQAGLGWQVIDNLGFEVGLRHTVLPSERSSWQAESDGKPVTVETQLKGVTSAYLGATYRF</sequence>
<dbReference type="HOGENOM" id="CLU_098638_0_0_6"/>
<dbReference type="SUPFAM" id="SSF56925">
    <property type="entry name" value="OMPA-like"/>
    <property type="match status" value="1"/>
</dbReference>
<proteinExistence type="predicted"/>
<dbReference type="KEGG" id="pgb:H744_1c1103"/>
<keyword evidence="2" id="KW-1185">Reference proteome</keyword>
<accession>A0A0C5WG58</accession>
<dbReference type="InterPro" id="IPR018550">
    <property type="entry name" value="Lipid-A_deacylase-rel"/>
</dbReference>
<dbReference type="AlphaFoldDB" id="A0A0C5WG58"/>
<dbReference type="Gene3D" id="2.40.160.20">
    <property type="match status" value="1"/>
</dbReference>
<reference evidence="1 2" key="1">
    <citation type="submission" date="2013-05" db="EMBL/GenBank/DDBJ databases">
        <title>Complete genome sequence of the lipase-producing bacterium Photobacterium gaetbulicola Gung47.</title>
        <authorList>
            <person name="Kim Y.-O."/>
        </authorList>
    </citation>
    <scope>NUCLEOTIDE SEQUENCE [LARGE SCALE GENOMIC DNA]</scope>
    <source>
        <strain evidence="1 2">Gung47</strain>
    </source>
</reference>
<evidence type="ECO:0000313" key="1">
    <source>
        <dbReference type="EMBL" id="AJR06128.1"/>
    </source>
</evidence>
<dbReference type="Proteomes" id="UP000032303">
    <property type="component" value="Chromosome 1"/>
</dbReference>
<evidence type="ECO:0008006" key="3">
    <source>
        <dbReference type="Google" id="ProtNLM"/>
    </source>
</evidence>
<dbReference type="OrthoDB" id="5816039at2"/>
<dbReference type="STRING" id="658445.H744_1c1103"/>
<dbReference type="PATRIC" id="fig|658445.3.peg.1188"/>
<name>A0A0C5WG58_9GAMM</name>
<dbReference type="EMBL" id="CP005973">
    <property type="protein sequence ID" value="AJR06128.1"/>
    <property type="molecule type" value="Genomic_DNA"/>
</dbReference>
<gene>
    <name evidence="1" type="ORF">H744_1c1103</name>
</gene>
<dbReference type="InterPro" id="IPR011250">
    <property type="entry name" value="OMP/PagP_B-barrel"/>
</dbReference>
<protein>
    <recommendedName>
        <fullName evidence="3">Outer membrane protein beta-barrel domain-containing protein</fullName>
    </recommendedName>
</protein>
<dbReference type="Pfam" id="PF09411">
    <property type="entry name" value="PagL"/>
    <property type="match status" value="1"/>
</dbReference>